<organism evidence="1 2">
    <name type="scientific">Armillaria novae-zelandiae</name>
    <dbReference type="NCBI Taxonomy" id="153914"/>
    <lineage>
        <taxon>Eukaryota</taxon>
        <taxon>Fungi</taxon>
        <taxon>Dikarya</taxon>
        <taxon>Basidiomycota</taxon>
        <taxon>Agaricomycotina</taxon>
        <taxon>Agaricomycetes</taxon>
        <taxon>Agaricomycetidae</taxon>
        <taxon>Agaricales</taxon>
        <taxon>Marasmiineae</taxon>
        <taxon>Physalacriaceae</taxon>
        <taxon>Armillaria</taxon>
    </lineage>
</organism>
<evidence type="ECO:0000313" key="1">
    <source>
        <dbReference type="EMBL" id="KAK0470883.1"/>
    </source>
</evidence>
<dbReference type="EMBL" id="JAUEPR010000057">
    <property type="protein sequence ID" value="KAK0470883.1"/>
    <property type="molecule type" value="Genomic_DNA"/>
</dbReference>
<accession>A0AA39NS79</accession>
<dbReference type="AlphaFoldDB" id="A0AA39NS79"/>
<protein>
    <submittedName>
        <fullName evidence="1">Uncharacterized protein</fullName>
    </submittedName>
</protein>
<reference evidence="1" key="1">
    <citation type="submission" date="2023-06" db="EMBL/GenBank/DDBJ databases">
        <authorList>
            <consortium name="Lawrence Berkeley National Laboratory"/>
            <person name="Ahrendt S."/>
            <person name="Sahu N."/>
            <person name="Indic B."/>
            <person name="Wong-Bajracharya J."/>
            <person name="Merenyi Z."/>
            <person name="Ke H.-M."/>
            <person name="Monk M."/>
            <person name="Kocsube S."/>
            <person name="Drula E."/>
            <person name="Lipzen A."/>
            <person name="Balint B."/>
            <person name="Henrissat B."/>
            <person name="Andreopoulos B."/>
            <person name="Martin F.M."/>
            <person name="Harder C.B."/>
            <person name="Rigling D."/>
            <person name="Ford K.L."/>
            <person name="Foster G.D."/>
            <person name="Pangilinan J."/>
            <person name="Papanicolaou A."/>
            <person name="Barry K."/>
            <person name="LaButti K."/>
            <person name="Viragh M."/>
            <person name="Koriabine M."/>
            <person name="Yan M."/>
            <person name="Riley R."/>
            <person name="Champramary S."/>
            <person name="Plett K.L."/>
            <person name="Tsai I.J."/>
            <person name="Slot J."/>
            <person name="Sipos G."/>
            <person name="Plett J."/>
            <person name="Nagy L.G."/>
            <person name="Grigoriev I.V."/>
        </authorList>
    </citation>
    <scope>NUCLEOTIDE SEQUENCE</scope>
    <source>
        <strain evidence="1">ICMP 16352</strain>
    </source>
</reference>
<comment type="caution">
    <text evidence="1">The sequence shown here is derived from an EMBL/GenBank/DDBJ whole genome shotgun (WGS) entry which is preliminary data.</text>
</comment>
<dbReference type="Proteomes" id="UP001175227">
    <property type="component" value="Unassembled WGS sequence"/>
</dbReference>
<proteinExistence type="predicted"/>
<gene>
    <name evidence="1" type="ORF">IW261DRAFT_1671964</name>
</gene>
<keyword evidence="2" id="KW-1185">Reference proteome</keyword>
<sequence length="429" mass="48510">MPGSSTDLLVEILQEIFLITLRHSNGFYDVFNVKTGPWLIARDPISLYTTALSHTGNHYLDIKFSKSFSTDCPLSLNAKMLDISMIHCRRWGNVVIPIPSPSSARLLEVQGRLNSLSHITIFRQDNSDALNVFDAEPNLLATLSLPALTETKLGSLSELEYPSSLLTELHSLILRSQCSLTKLTLKNVKITQVVFGILDLPPQLDMLDIEFIAPMPEFDRILQILFQRLACPSTNSKHGPFLAQLAHVRICIRDTGSISAIIPFYGECIIRCGILKMEQSHPQVHFHIYCFPGTEPWLWLTIQHIKALRRFKKEGLDIKISVPHCKSSASPTTDETCDGTYIEKETNIILFEVSPPLSDPRLMSFRVYRPHGKFNEGRRHSPRNFIIVIAAASALYLLGREMVERRKVLNLTCYENSIQKRVDGEKKGE</sequence>
<name>A0AA39NS79_9AGAR</name>
<evidence type="ECO:0000313" key="2">
    <source>
        <dbReference type="Proteomes" id="UP001175227"/>
    </source>
</evidence>